<dbReference type="PANTHER" id="PTHR23226:SF416">
    <property type="entry name" value="FI01424P"/>
    <property type="match status" value="1"/>
</dbReference>
<dbReference type="GO" id="GO:0005634">
    <property type="term" value="C:nucleus"/>
    <property type="evidence" value="ECO:0007669"/>
    <property type="project" value="UniProtKB-SubCell"/>
</dbReference>
<keyword evidence="8" id="KW-0804">Transcription</keyword>
<feature type="non-terminal residue" evidence="12">
    <location>
        <position position="1"/>
    </location>
</feature>
<organism evidence="12 13">
    <name type="scientific">Pristionchus fissidentatus</name>
    <dbReference type="NCBI Taxonomy" id="1538716"/>
    <lineage>
        <taxon>Eukaryota</taxon>
        <taxon>Metazoa</taxon>
        <taxon>Ecdysozoa</taxon>
        <taxon>Nematoda</taxon>
        <taxon>Chromadorea</taxon>
        <taxon>Rhabditida</taxon>
        <taxon>Rhabditina</taxon>
        <taxon>Diplogasteromorpha</taxon>
        <taxon>Diplogasteroidea</taxon>
        <taxon>Neodiplogasteridae</taxon>
        <taxon>Pristionchus</taxon>
    </lineage>
</organism>
<evidence type="ECO:0000256" key="4">
    <source>
        <dbReference type="ARBA" id="ARBA00022771"/>
    </source>
</evidence>
<feature type="domain" description="C2H2-type" evidence="11">
    <location>
        <begin position="220"/>
        <end position="247"/>
    </location>
</feature>
<feature type="domain" description="C2H2-type" evidence="11">
    <location>
        <begin position="248"/>
        <end position="277"/>
    </location>
</feature>
<feature type="domain" description="C2H2-type" evidence="11">
    <location>
        <begin position="378"/>
        <end position="405"/>
    </location>
</feature>
<keyword evidence="5" id="KW-0862">Zinc</keyword>
<dbReference type="Proteomes" id="UP001432322">
    <property type="component" value="Unassembled WGS sequence"/>
</dbReference>
<name>A0AAV5VBX5_9BILA</name>
<evidence type="ECO:0000256" key="1">
    <source>
        <dbReference type="ARBA" id="ARBA00004123"/>
    </source>
</evidence>
<evidence type="ECO:0000259" key="11">
    <source>
        <dbReference type="PROSITE" id="PS50157"/>
    </source>
</evidence>
<feature type="non-terminal residue" evidence="12">
    <location>
        <position position="458"/>
    </location>
</feature>
<feature type="domain" description="C2H2-type" evidence="11">
    <location>
        <begin position="337"/>
        <end position="366"/>
    </location>
</feature>
<dbReference type="InterPro" id="IPR013087">
    <property type="entry name" value="Znf_C2H2_type"/>
</dbReference>
<evidence type="ECO:0000256" key="3">
    <source>
        <dbReference type="ARBA" id="ARBA00022737"/>
    </source>
</evidence>
<comment type="caution">
    <text evidence="12">The sequence shown here is derived from an EMBL/GenBank/DDBJ whole genome shotgun (WGS) entry which is preliminary data.</text>
</comment>
<dbReference type="AlphaFoldDB" id="A0AAV5VBX5"/>
<dbReference type="GO" id="GO:0000981">
    <property type="term" value="F:DNA-binding transcription factor activity, RNA polymerase II-specific"/>
    <property type="evidence" value="ECO:0007669"/>
    <property type="project" value="TreeGrafter"/>
</dbReference>
<evidence type="ECO:0000313" key="12">
    <source>
        <dbReference type="EMBL" id="GMT15718.1"/>
    </source>
</evidence>
<dbReference type="FunFam" id="3.30.160.60:FF:000624">
    <property type="entry name" value="zinc finger protein 697"/>
    <property type="match status" value="1"/>
</dbReference>
<evidence type="ECO:0000256" key="8">
    <source>
        <dbReference type="ARBA" id="ARBA00023163"/>
    </source>
</evidence>
<evidence type="ECO:0000256" key="7">
    <source>
        <dbReference type="ARBA" id="ARBA00023125"/>
    </source>
</evidence>
<keyword evidence="9" id="KW-0539">Nucleus</keyword>
<dbReference type="FunFam" id="3.30.160.60:FF:000325">
    <property type="entry name" value="ZFP90 zinc finger protein"/>
    <property type="match status" value="1"/>
</dbReference>
<keyword evidence="4 10" id="KW-0863">Zinc-finger</keyword>
<gene>
    <name evidence="12" type="ORF">PFISCL1PPCAC_7015</name>
</gene>
<evidence type="ECO:0000313" key="13">
    <source>
        <dbReference type="Proteomes" id="UP001432322"/>
    </source>
</evidence>
<dbReference type="EMBL" id="BTSY01000002">
    <property type="protein sequence ID" value="GMT15718.1"/>
    <property type="molecule type" value="Genomic_DNA"/>
</dbReference>
<dbReference type="PANTHER" id="PTHR23226">
    <property type="entry name" value="ZINC FINGER AND SCAN DOMAIN-CONTAINING"/>
    <property type="match status" value="1"/>
</dbReference>
<feature type="domain" description="C2H2-type" evidence="11">
    <location>
        <begin position="435"/>
        <end position="458"/>
    </location>
</feature>
<dbReference type="Gene3D" id="3.30.160.60">
    <property type="entry name" value="Classic Zinc Finger"/>
    <property type="match status" value="6"/>
</dbReference>
<evidence type="ECO:0000256" key="5">
    <source>
        <dbReference type="ARBA" id="ARBA00022833"/>
    </source>
</evidence>
<keyword evidence="7" id="KW-0238">DNA-binding</keyword>
<dbReference type="SUPFAM" id="SSF57667">
    <property type="entry name" value="beta-beta-alpha zinc fingers"/>
    <property type="match status" value="3"/>
</dbReference>
<feature type="domain" description="C2H2-type" evidence="11">
    <location>
        <begin position="406"/>
        <end position="434"/>
    </location>
</feature>
<sequence length="458" mass="52045">QVMCEVAGPLDEWKRKFDVLAKTDKIGNVLSETMKLLDILSTNPLSYIDLEYASDSVNAIITVTKKRDLASSQFTLRDCCYGMAEAVEFTARALIANNEQGALAVSTGSGEQLVDQIKSEELDDVRPFDNSRMISKAGNNEVLVNELKEQERVKDSSEPSEQPLFNPMSCCLLPKDEEEELELDEDVTMTYDEYDQAGSSRDEFTLSNCTPPKTTIRMPHQCKFCTKSFTKKCNLVKHERIHTGERQFKCATCKSSFTLESLLVKHISAYDHVAAPQSDSSQVEDPERMKRRASIILAAPSSSSKKYSFTCSFCPKTFPRSHDRTVHERMHTGERKYKCDKCSKRFTQYGHLSKHLRICTHVAGVESTAGYTLATEQFPCPSCERIFSQKSALEIHSLTHTGKQAFYCGVCSRTFSTQDELQSHHKSKHVDDSRFPCIFCEKLFKTEKYSREHIRKFH</sequence>
<proteinExistence type="predicted"/>
<evidence type="ECO:0000256" key="9">
    <source>
        <dbReference type="ARBA" id="ARBA00023242"/>
    </source>
</evidence>
<keyword evidence="3" id="KW-0677">Repeat</keyword>
<dbReference type="InterPro" id="IPR036236">
    <property type="entry name" value="Znf_C2H2_sf"/>
</dbReference>
<dbReference type="GO" id="GO:0000978">
    <property type="term" value="F:RNA polymerase II cis-regulatory region sequence-specific DNA binding"/>
    <property type="evidence" value="ECO:0007669"/>
    <property type="project" value="TreeGrafter"/>
</dbReference>
<keyword evidence="13" id="KW-1185">Reference proteome</keyword>
<keyword evidence="6" id="KW-0805">Transcription regulation</keyword>
<dbReference type="GO" id="GO:0008270">
    <property type="term" value="F:zinc ion binding"/>
    <property type="evidence" value="ECO:0007669"/>
    <property type="project" value="UniProtKB-KW"/>
</dbReference>
<comment type="subcellular location">
    <subcellularLocation>
        <location evidence="1">Nucleus</location>
    </subcellularLocation>
</comment>
<protein>
    <recommendedName>
        <fullName evidence="11">C2H2-type domain-containing protein</fullName>
    </recommendedName>
</protein>
<dbReference type="PROSITE" id="PS00028">
    <property type="entry name" value="ZINC_FINGER_C2H2_1"/>
    <property type="match status" value="7"/>
</dbReference>
<dbReference type="PROSITE" id="PS50157">
    <property type="entry name" value="ZINC_FINGER_C2H2_2"/>
    <property type="match status" value="7"/>
</dbReference>
<dbReference type="Pfam" id="PF00096">
    <property type="entry name" value="zf-C2H2"/>
    <property type="match status" value="5"/>
</dbReference>
<evidence type="ECO:0000256" key="2">
    <source>
        <dbReference type="ARBA" id="ARBA00022723"/>
    </source>
</evidence>
<keyword evidence="2" id="KW-0479">Metal-binding</keyword>
<dbReference type="SMART" id="SM00355">
    <property type="entry name" value="ZnF_C2H2"/>
    <property type="match status" value="7"/>
</dbReference>
<accession>A0AAV5VBX5</accession>
<feature type="domain" description="C2H2-type" evidence="11">
    <location>
        <begin position="309"/>
        <end position="336"/>
    </location>
</feature>
<evidence type="ECO:0000256" key="10">
    <source>
        <dbReference type="PROSITE-ProRule" id="PRU00042"/>
    </source>
</evidence>
<reference evidence="12" key="1">
    <citation type="submission" date="2023-10" db="EMBL/GenBank/DDBJ databases">
        <title>Genome assembly of Pristionchus species.</title>
        <authorList>
            <person name="Yoshida K."/>
            <person name="Sommer R.J."/>
        </authorList>
    </citation>
    <scope>NUCLEOTIDE SEQUENCE</scope>
    <source>
        <strain evidence="12">RS5133</strain>
    </source>
</reference>
<evidence type="ECO:0000256" key="6">
    <source>
        <dbReference type="ARBA" id="ARBA00023015"/>
    </source>
</evidence>